<comment type="caution">
    <text evidence="2">The sequence shown here is derived from an EMBL/GenBank/DDBJ whole genome shotgun (WGS) entry which is preliminary data.</text>
</comment>
<feature type="region of interest" description="Disordered" evidence="1">
    <location>
        <begin position="1"/>
        <end position="66"/>
    </location>
</feature>
<sequence length="66" mass="6758">MRTHNGRRDKAVRGCTAPSQARGSLNRPISGDELDGGVSEMAPSGGVGDASPIPPTDTRDYMAGGC</sequence>
<reference evidence="2 3" key="1">
    <citation type="submission" date="2019-08" db="EMBL/GenBank/DDBJ databases">
        <authorList>
            <person name="Peeters C."/>
        </authorList>
    </citation>
    <scope>NUCLEOTIDE SEQUENCE [LARGE SCALE GENOMIC DNA]</scope>
    <source>
        <strain evidence="2 3">LMG 20602</strain>
    </source>
</reference>
<organism evidence="2 3">
    <name type="scientific">Pandoraea capi</name>
    <dbReference type="NCBI Taxonomy" id="2508286"/>
    <lineage>
        <taxon>Bacteria</taxon>
        <taxon>Pseudomonadati</taxon>
        <taxon>Pseudomonadota</taxon>
        <taxon>Betaproteobacteria</taxon>
        <taxon>Burkholderiales</taxon>
        <taxon>Burkholderiaceae</taxon>
        <taxon>Pandoraea</taxon>
    </lineage>
</organism>
<protein>
    <submittedName>
        <fullName evidence="2">Uncharacterized protein</fullName>
    </submittedName>
</protein>
<dbReference type="EMBL" id="CABPRV010000004">
    <property type="protein sequence ID" value="VVE00729.1"/>
    <property type="molecule type" value="Genomic_DNA"/>
</dbReference>
<evidence type="ECO:0000313" key="2">
    <source>
        <dbReference type="EMBL" id="VVE00729.1"/>
    </source>
</evidence>
<dbReference type="Proteomes" id="UP000366065">
    <property type="component" value="Unassembled WGS sequence"/>
</dbReference>
<proteinExistence type="predicted"/>
<evidence type="ECO:0000313" key="3">
    <source>
        <dbReference type="Proteomes" id="UP000366065"/>
    </source>
</evidence>
<feature type="compositionally biased region" description="Basic and acidic residues" evidence="1">
    <location>
        <begin position="1"/>
        <end position="12"/>
    </location>
</feature>
<accession>A0ABY6VXH0</accession>
<gene>
    <name evidence="2" type="ORF">PCA20602_02121</name>
</gene>
<name>A0ABY6VXH0_9BURK</name>
<evidence type="ECO:0000256" key="1">
    <source>
        <dbReference type="SAM" id="MobiDB-lite"/>
    </source>
</evidence>
<keyword evidence="3" id="KW-1185">Reference proteome</keyword>